<dbReference type="EMBL" id="CP015220">
    <property type="protein sequence ID" value="AMY23362.1"/>
    <property type="molecule type" value="Genomic_DNA"/>
</dbReference>
<sequence length="144" mass="15959">MPSIHHVPLTHVDPTTLYRIMALRVAVFVHEQKIVDEVELDGADLLPTTELFWIQDENGEVLATLRVLVDDTVHIGRVATATAGRGRGYAGQLVEAALKAYPGVVEMSAQAHLEKWYGRFGFVRMGEEYLEAGIPHVKMSTHPS</sequence>
<dbReference type="PROSITE" id="PS51186">
    <property type="entry name" value="GNAT"/>
    <property type="match status" value="1"/>
</dbReference>
<name>A0A143QLL2_RHOFA</name>
<reference evidence="3" key="2">
    <citation type="submission" date="2016-04" db="EMBL/GenBank/DDBJ databases">
        <title>Complete Genome and Plasmid Sequences for Rhodococcus fascians D188 and Draft Sequences for Rhodococcus spp. Isolates PBTS 1 and PBTS 2.</title>
        <authorList>
            <person name="Stamer R."/>
            <person name="Vereecke D."/>
            <person name="Zhang Y."/>
            <person name="Schilkey F."/>
            <person name="Devitt N."/>
            <person name="Randall J."/>
        </authorList>
    </citation>
    <scope>NUCLEOTIDE SEQUENCE [LARGE SCALE GENOMIC DNA]</scope>
    <source>
        <strain evidence="3">PBTS2</strain>
    </source>
</reference>
<protein>
    <recommendedName>
        <fullName evidence="1">N-acetyltransferase domain-containing protein</fullName>
    </recommendedName>
</protein>
<evidence type="ECO:0000259" key="1">
    <source>
        <dbReference type="PROSITE" id="PS51186"/>
    </source>
</evidence>
<dbReference type="KEGG" id="rhs:A3Q41_02060"/>
<dbReference type="Proteomes" id="UP000076038">
    <property type="component" value="Chromosome"/>
</dbReference>
<dbReference type="AlphaFoldDB" id="A0A143QLL2"/>
<dbReference type="Gene3D" id="3.40.630.30">
    <property type="match status" value="1"/>
</dbReference>
<dbReference type="PATRIC" id="fig|1653479.3.peg.2082"/>
<evidence type="ECO:0000313" key="2">
    <source>
        <dbReference type="EMBL" id="AMY23362.1"/>
    </source>
</evidence>
<dbReference type="GO" id="GO:0016747">
    <property type="term" value="F:acyltransferase activity, transferring groups other than amino-acyl groups"/>
    <property type="evidence" value="ECO:0007669"/>
    <property type="project" value="InterPro"/>
</dbReference>
<dbReference type="SUPFAM" id="SSF55729">
    <property type="entry name" value="Acyl-CoA N-acyltransferases (Nat)"/>
    <property type="match status" value="1"/>
</dbReference>
<proteinExistence type="predicted"/>
<dbReference type="InterPro" id="IPR016181">
    <property type="entry name" value="Acyl_CoA_acyltransferase"/>
</dbReference>
<dbReference type="InterPro" id="IPR000182">
    <property type="entry name" value="GNAT_dom"/>
</dbReference>
<dbReference type="Pfam" id="PF13673">
    <property type="entry name" value="Acetyltransf_10"/>
    <property type="match status" value="1"/>
</dbReference>
<feature type="domain" description="N-acetyltransferase" evidence="1">
    <location>
        <begin position="7"/>
        <end position="144"/>
    </location>
</feature>
<keyword evidence="3" id="KW-1185">Reference proteome</keyword>
<gene>
    <name evidence="2" type="ORF">A3Q41_02060</name>
</gene>
<dbReference type="CDD" id="cd04301">
    <property type="entry name" value="NAT_SF"/>
    <property type="match status" value="1"/>
</dbReference>
<dbReference type="OrthoDB" id="9796171at2"/>
<organism evidence="2 3">
    <name type="scientific">Rhodococcoides fascians</name>
    <name type="common">Rhodococcus fascians</name>
    <dbReference type="NCBI Taxonomy" id="1828"/>
    <lineage>
        <taxon>Bacteria</taxon>
        <taxon>Bacillati</taxon>
        <taxon>Actinomycetota</taxon>
        <taxon>Actinomycetes</taxon>
        <taxon>Mycobacteriales</taxon>
        <taxon>Nocardiaceae</taxon>
        <taxon>Rhodococcoides</taxon>
    </lineage>
</organism>
<accession>A0A143QLL2</accession>
<evidence type="ECO:0000313" key="3">
    <source>
        <dbReference type="Proteomes" id="UP000076038"/>
    </source>
</evidence>
<dbReference type="RefSeq" id="WP_063216505.1">
    <property type="nucleotide sequence ID" value="NZ_CP015220.1"/>
</dbReference>
<reference evidence="2 3" key="1">
    <citation type="journal article" date="2016" name="Genome Announc.">
        <title>Complete Genome and Plasmid Sequences for Rhodococcus fascians D188 and Draft Sequences for Rhodococcus Isolates PBTS 1 and PBTS 2.</title>
        <authorList>
            <person name="Stamler R.A."/>
            <person name="Vereecke D."/>
            <person name="Zhang Y."/>
            <person name="Schilkey F."/>
            <person name="Devitt N."/>
            <person name="Randall J.J."/>
        </authorList>
    </citation>
    <scope>NUCLEOTIDE SEQUENCE [LARGE SCALE GENOMIC DNA]</scope>
    <source>
        <strain evidence="2 3">PBTS2</strain>
    </source>
</reference>